<dbReference type="KEGG" id="asoc:CB4_01166"/>
<keyword evidence="6" id="KW-0175">Coiled coil</keyword>
<comment type="similarity">
    <text evidence="1 5">Belongs to the MreC family.</text>
</comment>
<dbReference type="EMBL" id="AP017312">
    <property type="protein sequence ID" value="BAU26997.1"/>
    <property type="molecule type" value="Genomic_DNA"/>
</dbReference>
<feature type="region of interest" description="Disordered" evidence="7">
    <location>
        <begin position="287"/>
        <end position="306"/>
    </location>
</feature>
<comment type="function">
    <text evidence="5">Involved in formation and maintenance of cell shape.</text>
</comment>
<evidence type="ECO:0000313" key="9">
    <source>
        <dbReference type="EMBL" id="BAU26997.1"/>
    </source>
</evidence>
<sequence length="306" mass="33624">MINFFGNKRLIAILIGLIVLIVVMGATIKERPFATWPERVLRDTSSFVQGIFYKPALMMSGAAGGVRHIFTVYEENKQLKANQDQYARVKTEVDELKRQNRELRQMLDIKDNKLSKYDTVAADVIARTPDRWNNLLTISKGKNDGIAPNMAVLSSDGALIGRVQSVSTFSSQVELLMDIEEENHIAAVIQGTQAIYGVIESYDLDRHELIMRKIPKAKDLKITPGQYVTTSGMGGVMPAGLVIGQVSSVGEGDYGLTQTARITPLANFYQLEHVFVVNRSFVVPPVANNPTPKSGSQTGEGQGPAQ</sequence>
<dbReference type="AlphaFoldDB" id="A0A0U5AT87"/>
<gene>
    <name evidence="9" type="primary">mreC</name>
    <name evidence="9" type="ORF">CB4_01166</name>
</gene>
<dbReference type="OrthoDB" id="9792313at2"/>
<dbReference type="Pfam" id="PF04085">
    <property type="entry name" value="MreC"/>
    <property type="match status" value="1"/>
</dbReference>
<evidence type="ECO:0000256" key="6">
    <source>
        <dbReference type="SAM" id="Coils"/>
    </source>
</evidence>
<evidence type="ECO:0000256" key="2">
    <source>
        <dbReference type="ARBA" id="ARBA00013855"/>
    </source>
</evidence>
<dbReference type="Proteomes" id="UP000217696">
    <property type="component" value="Chromosome"/>
</dbReference>
<evidence type="ECO:0000259" key="8">
    <source>
        <dbReference type="Pfam" id="PF04085"/>
    </source>
</evidence>
<organism evidence="9 10">
    <name type="scientific">Aneurinibacillus soli</name>
    <dbReference type="NCBI Taxonomy" id="1500254"/>
    <lineage>
        <taxon>Bacteria</taxon>
        <taxon>Bacillati</taxon>
        <taxon>Bacillota</taxon>
        <taxon>Bacilli</taxon>
        <taxon>Bacillales</taxon>
        <taxon>Paenibacillaceae</taxon>
        <taxon>Aneurinibacillus group</taxon>
        <taxon>Aneurinibacillus</taxon>
    </lineage>
</organism>
<evidence type="ECO:0000256" key="4">
    <source>
        <dbReference type="ARBA" id="ARBA00032089"/>
    </source>
</evidence>
<accession>A0A0U5AT87</accession>
<keyword evidence="3 5" id="KW-0133">Cell shape</keyword>
<dbReference type="InterPro" id="IPR007221">
    <property type="entry name" value="MreC"/>
</dbReference>
<evidence type="ECO:0000256" key="5">
    <source>
        <dbReference type="PIRNR" id="PIRNR038471"/>
    </source>
</evidence>
<dbReference type="InterPro" id="IPR055342">
    <property type="entry name" value="MreC_beta-barrel_core"/>
</dbReference>
<dbReference type="GO" id="GO:0005886">
    <property type="term" value="C:plasma membrane"/>
    <property type="evidence" value="ECO:0007669"/>
    <property type="project" value="TreeGrafter"/>
</dbReference>
<dbReference type="Gene3D" id="2.40.10.350">
    <property type="entry name" value="Rod shape-determining protein MreC, domain 2"/>
    <property type="match status" value="1"/>
</dbReference>
<evidence type="ECO:0000256" key="7">
    <source>
        <dbReference type="SAM" id="MobiDB-lite"/>
    </source>
</evidence>
<dbReference type="NCBIfam" id="TIGR00219">
    <property type="entry name" value="mreC"/>
    <property type="match status" value="1"/>
</dbReference>
<feature type="domain" description="Rod shape-determining protein MreC beta-barrel core" evidence="8">
    <location>
        <begin position="124"/>
        <end position="277"/>
    </location>
</feature>
<evidence type="ECO:0000256" key="1">
    <source>
        <dbReference type="ARBA" id="ARBA00009369"/>
    </source>
</evidence>
<feature type="compositionally biased region" description="Polar residues" evidence="7">
    <location>
        <begin position="288"/>
        <end position="297"/>
    </location>
</feature>
<name>A0A0U5AT87_9BACL</name>
<dbReference type="InterPro" id="IPR042175">
    <property type="entry name" value="Cell/Rod_MreC_2"/>
</dbReference>
<evidence type="ECO:0000256" key="3">
    <source>
        <dbReference type="ARBA" id="ARBA00022960"/>
    </source>
</evidence>
<proteinExistence type="inferred from homology"/>
<dbReference type="InterPro" id="IPR042177">
    <property type="entry name" value="Cell/Rod_1"/>
</dbReference>
<evidence type="ECO:0000313" key="10">
    <source>
        <dbReference type="Proteomes" id="UP000217696"/>
    </source>
</evidence>
<feature type="coiled-coil region" evidence="6">
    <location>
        <begin position="79"/>
        <end position="113"/>
    </location>
</feature>
<dbReference type="PIRSF" id="PIRSF038471">
    <property type="entry name" value="MreC"/>
    <property type="match status" value="1"/>
</dbReference>
<dbReference type="RefSeq" id="WP_096463990.1">
    <property type="nucleotide sequence ID" value="NZ_AP017312.1"/>
</dbReference>
<protein>
    <recommendedName>
        <fullName evidence="2 5">Cell shape-determining protein MreC</fullName>
    </recommendedName>
    <alternativeName>
        <fullName evidence="4 5">Cell shape protein MreC</fullName>
    </alternativeName>
</protein>
<dbReference type="Gene3D" id="2.40.10.340">
    <property type="entry name" value="Rod shape-determining protein MreC, domain 1"/>
    <property type="match status" value="1"/>
</dbReference>
<reference evidence="9 10" key="1">
    <citation type="submission" date="2015-12" db="EMBL/GenBank/DDBJ databases">
        <title>Genome sequence of Aneurinibacillus soli.</title>
        <authorList>
            <person name="Lee J.S."/>
            <person name="Lee K.C."/>
            <person name="Kim K.K."/>
            <person name="Lee B.W."/>
        </authorList>
    </citation>
    <scope>NUCLEOTIDE SEQUENCE [LARGE SCALE GENOMIC DNA]</scope>
    <source>
        <strain evidence="9 10">CB4</strain>
    </source>
</reference>
<dbReference type="PANTHER" id="PTHR34138">
    <property type="entry name" value="CELL SHAPE-DETERMINING PROTEIN MREC"/>
    <property type="match status" value="1"/>
</dbReference>
<keyword evidence="10" id="KW-1185">Reference proteome</keyword>
<dbReference type="PANTHER" id="PTHR34138:SF1">
    <property type="entry name" value="CELL SHAPE-DETERMINING PROTEIN MREC"/>
    <property type="match status" value="1"/>
</dbReference>
<dbReference type="GO" id="GO:0008360">
    <property type="term" value="P:regulation of cell shape"/>
    <property type="evidence" value="ECO:0007669"/>
    <property type="project" value="UniProtKB-KW"/>
</dbReference>